<evidence type="ECO:0000256" key="3">
    <source>
        <dbReference type="ARBA" id="ARBA00022801"/>
    </source>
</evidence>
<evidence type="ECO:0000256" key="1">
    <source>
        <dbReference type="ARBA" id="ARBA00001709"/>
    </source>
</evidence>
<evidence type="ECO:0000256" key="2">
    <source>
        <dbReference type="ARBA" id="ARBA00011915"/>
    </source>
</evidence>
<reference evidence="5 6" key="1">
    <citation type="submission" date="2016-06" db="EMBL/GenBank/DDBJ databases">
        <title>The sequenced genome of the ice-adhering bacterium Marinomonas primoryensis, from Antarctica.</title>
        <authorList>
            <person name="Graham L."/>
            <person name="Vance T.D.R."/>
            <person name="Davies P.L."/>
        </authorList>
    </citation>
    <scope>NUCLEOTIDE SEQUENCE [LARGE SCALE GENOMIC DNA]</scope>
    <source>
        <strain evidence="5 6">AceL</strain>
    </source>
</reference>
<dbReference type="EC" id="3.1.2.4" evidence="2"/>
<evidence type="ECO:0000313" key="6">
    <source>
        <dbReference type="Proteomes" id="UP000249898"/>
    </source>
</evidence>
<dbReference type="Gene3D" id="3.90.226.10">
    <property type="entry name" value="2-enoyl-CoA Hydratase, Chain A, domain 1"/>
    <property type="match status" value="1"/>
</dbReference>
<dbReference type="SUPFAM" id="SSF52096">
    <property type="entry name" value="ClpP/crotonase"/>
    <property type="match status" value="1"/>
</dbReference>
<dbReference type="OrthoDB" id="9790967at2"/>
<dbReference type="AlphaFoldDB" id="A0A2Z4PRS6"/>
<protein>
    <recommendedName>
        <fullName evidence="2">3-hydroxyisobutyryl-CoA hydrolase</fullName>
        <ecNumber evidence="2">3.1.2.4</ecNumber>
    </recommendedName>
</protein>
<keyword evidence="3" id="KW-0378">Hydrolase</keyword>
<dbReference type="GO" id="GO:0003860">
    <property type="term" value="F:3-hydroxyisobutyryl-CoA hydrolase activity"/>
    <property type="evidence" value="ECO:0007669"/>
    <property type="project" value="UniProtKB-EC"/>
</dbReference>
<dbReference type="InterPro" id="IPR032259">
    <property type="entry name" value="HIBYL-CoA-H"/>
</dbReference>
<dbReference type="GO" id="GO:0006574">
    <property type="term" value="P:L-valine catabolic process"/>
    <property type="evidence" value="ECO:0007669"/>
    <property type="project" value="TreeGrafter"/>
</dbReference>
<feature type="domain" description="Enoyl-CoA hydratase/isomerase" evidence="4">
    <location>
        <begin position="18"/>
        <end position="353"/>
    </location>
</feature>
<dbReference type="PANTHER" id="PTHR43176:SF3">
    <property type="entry name" value="3-HYDROXYISOBUTYRYL-COA HYDROLASE, MITOCHONDRIAL"/>
    <property type="match status" value="1"/>
</dbReference>
<dbReference type="InterPro" id="IPR029045">
    <property type="entry name" value="ClpP/crotonase-like_dom_sf"/>
</dbReference>
<sequence length="369" mass="40713">MSCVIFTEHATASGQFIGEICLNSEKNLNALTLDMIELILPKLSQWQDDPRISAVLLDSVGEKAFCAGGDVVSLHNAITSGVAEDSFAETFFTQEYRLDYLIHTYSKPIMCWGSGIVMGGGMGLYSGCSHRIVTQSSHLAMPEVSIGLYPDVGGSWFLNRMPGRTGLFLGLTGNAINAVDALFLGLADRAIDQSLRDHLLQRLQASDWVGSASQIIDGILRDLEADSFVHFSEMAAPIQQHQAVIRQLTDQDDVAGILAALNAFQTDDPWLIRAKKSVSHGSPVSLCLIKRQLERCRHISLKEVFQQELNVSVQCCRQRELPEGIRALLIDKDRQPKWTFATVKDVDAQYIDGLLTSPWSKDTHPLVNL</sequence>
<dbReference type="RefSeq" id="WP_112137509.1">
    <property type="nucleotide sequence ID" value="NZ_CP016181.1"/>
</dbReference>
<name>A0A2Z4PRS6_9GAMM</name>
<dbReference type="InterPro" id="IPR045004">
    <property type="entry name" value="ECH_dom"/>
</dbReference>
<dbReference type="EMBL" id="CP016181">
    <property type="protein sequence ID" value="AWY00125.1"/>
    <property type="molecule type" value="Genomic_DNA"/>
</dbReference>
<dbReference type="Proteomes" id="UP000249898">
    <property type="component" value="Chromosome"/>
</dbReference>
<dbReference type="CDD" id="cd06558">
    <property type="entry name" value="crotonase-like"/>
    <property type="match status" value="1"/>
</dbReference>
<evidence type="ECO:0000313" key="5">
    <source>
        <dbReference type="EMBL" id="AWY00125.1"/>
    </source>
</evidence>
<evidence type="ECO:0000259" key="4">
    <source>
        <dbReference type="Pfam" id="PF16113"/>
    </source>
</evidence>
<comment type="catalytic activity">
    <reaction evidence="1">
        <text>3-hydroxy-2-methylpropanoyl-CoA + H2O = 3-hydroxy-2-methylpropanoate + CoA + H(+)</text>
        <dbReference type="Rhea" id="RHEA:20888"/>
        <dbReference type="ChEBI" id="CHEBI:11805"/>
        <dbReference type="ChEBI" id="CHEBI:15377"/>
        <dbReference type="ChEBI" id="CHEBI:15378"/>
        <dbReference type="ChEBI" id="CHEBI:57287"/>
        <dbReference type="ChEBI" id="CHEBI:57340"/>
        <dbReference type="EC" id="3.1.2.4"/>
    </reaction>
</comment>
<proteinExistence type="predicted"/>
<dbReference type="Pfam" id="PF16113">
    <property type="entry name" value="ECH_2"/>
    <property type="match status" value="1"/>
</dbReference>
<accession>A0A2Z4PRS6</accession>
<dbReference type="GO" id="GO:0005829">
    <property type="term" value="C:cytosol"/>
    <property type="evidence" value="ECO:0007669"/>
    <property type="project" value="TreeGrafter"/>
</dbReference>
<gene>
    <name evidence="5" type="ORF">A8139_09060</name>
</gene>
<organism evidence="5 6">
    <name type="scientific">Marinomonas primoryensis</name>
    <dbReference type="NCBI Taxonomy" id="178399"/>
    <lineage>
        <taxon>Bacteria</taxon>
        <taxon>Pseudomonadati</taxon>
        <taxon>Pseudomonadota</taxon>
        <taxon>Gammaproteobacteria</taxon>
        <taxon>Oceanospirillales</taxon>
        <taxon>Oceanospirillaceae</taxon>
        <taxon>Marinomonas</taxon>
    </lineage>
</organism>
<dbReference type="NCBIfam" id="NF004127">
    <property type="entry name" value="PRK05617.1"/>
    <property type="match status" value="1"/>
</dbReference>
<dbReference type="PANTHER" id="PTHR43176">
    <property type="entry name" value="3-HYDROXYISOBUTYRYL-COA HYDROLASE-RELATED"/>
    <property type="match status" value="1"/>
</dbReference>